<dbReference type="InterPro" id="IPR045076">
    <property type="entry name" value="MutS"/>
</dbReference>
<evidence type="ECO:0000256" key="1">
    <source>
        <dbReference type="ARBA" id="ARBA00022741"/>
    </source>
</evidence>
<proteinExistence type="predicted"/>
<dbReference type="PANTHER" id="PTHR11361:SF150">
    <property type="entry name" value="DNA MISMATCH REPAIR PROTEIN MSH6"/>
    <property type="match status" value="1"/>
</dbReference>
<dbReference type="Gene3D" id="3.40.50.300">
    <property type="entry name" value="P-loop containing nucleotide triphosphate hydrolases"/>
    <property type="match status" value="1"/>
</dbReference>
<keyword evidence="7" id="KW-1185">Reference proteome</keyword>
<keyword evidence="1" id="KW-0547">Nucleotide-binding</keyword>
<dbReference type="Proteomes" id="UP001255856">
    <property type="component" value="Unassembled WGS sequence"/>
</dbReference>
<evidence type="ECO:0000256" key="4">
    <source>
        <dbReference type="SAM" id="MobiDB-lite"/>
    </source>
</evidence>
<comment type="caution">
    <text evidence="6">The sequence shown here is derived from an EMBL/GenBank/DDBJ whole genome shotgun (WGS) entry which is preliminary data.</text>
</comment>
<dbReference type="Pfam" id="PF00488">
    <property type="entry name" value="MutS_V"/>
    <property type="match status" value="1"/>
</dbReference>
<evidence type="ECO:0000259" key="5">
    <source>
        <dbReference type="PROSITE" id="PS00486"/>
    </source>
</evidence>
<feature type="region of interest" description="Disordered" evidence="4">
    <location>
        <begin position="139"/>
        <end position="186"/>
    </location>
</feature>
<dbReference type="InterPro" id="IPR027417">
    <property type="entry name" value="P-loop_NTPase"/>
</dbReference>
<dbReference type="SUPFAM" id="SSF52540">
    <property type="entry name" value="P-loop containing nucleoside triphosphate hydrolases"/>
    <property type="match status" value="1"/>
</dbReference>
<evidence type="ECO:0000313" key="6">
    <source>
        <dbReference type="EMBL" id="KAK2076969.1"/>
    </source>
</evidence>
<keyword evidence="3" id="KW-0238">DNA-binding</keyword>
<organism evidence="6 7">
    <name type="scientific">Prototheca wickerhamii</name>
    <dbReference type="NCBI Taxonomy" id="3111"/>
    <lineage>
        <taxon>Eukaryota</taxon>
        <taxon>Viridiplantae</taxon>
        <taxon>Chlorophyta</taxon>
        <taxon>core chlorophytes</taxon>
        <taxon>Trebouxiophyceae</taxon>
        <taxon>Chlorellales</taxon>
        <taxon>Chlorellaceae</taxon>
        <taxon>Prototheca</taxon>
    </lineage>
</organism>
<name>A0AAD9IEQ3_PROWI</name>
<evidence type="ECO:0000256" key="2">
    <source>
        <dbReference type="ARBA" id="ARBA00022840"/>
    </source>
</evidence>
<dbReference type="SUPFAM" id="SSF48334">
    <property type="entry name" value="DNA repair protein MutS, domain III"/>
    <property type="match status" value="1"/>
</dbReference>
<dbReference type="SMART" id="SM00534">
    <property type="entry name" value="MUTSac"/>
    <property type="match status" value="1"/>
</dbReference>
<dbReference type="AlphaFoldDB" id="A0AAD9IEQ3"/>
<dbReference type="Gene3D" id="1.10.1420.10">
    <property type="match status" value="1"/>
</dbReference>
<keyword evidence="2" id="KW-0067">ATP-binding</keyword>
<dbReference type="GO" id="GO:0140664">
    <property type="term" value="F:ATP-dependent DNA damage sensor activity"/>
    <property type="evidence" value="ECO:0007669"/>
    <property type="project" value="InterPro"/>
</dbReference>
<evidence type="ECO:0000256" key="3">
    <source>
        <dbReference type="ARBA" id="ARBA00023125"/>
    </source>
</evidence>
<dbReference type="InterPro" id="IPR036187">
    <property type="entry name" value="DNA_mismatch_repair_MutS_sf"/>
</dbReference>
<protein>
    <recommendedName>
        <fullName evidence="5">DNA mismatch repair proteins mutS family domain-containing protein</fullName>
    </recommendedName>
</protein>
<dbReference type="PROSITE" id="PS00486">
    <property type="entry name" value="DNA_MISMATCH_REPAIR_2"/>
    <property type="match status" value="1"/>
</dbReference>
<dbReference type="EMBL" id="JASFZW010000008">
    <property type="protein sequence ID" value="KAK2076969.1"/>
    <property type="molecule type" value="Genomic_DNA"/>
</dbReference>
<dbReference type="GO" id="GO:0006298">
    <property type="term" value="P:mismatch repair"/>
    <property type="evidence" value="ECO:0007669"/>
    <property type="project" value="InterPro"/>
</dbReference>
<dbReference type="GO" id="GO:0005524">
    <property type="term" value="F:ATP binding"/>
    <property type="evidence" value="ECO:0007669"/>
    <property type="project" value="UniProtKB-KW"/>
</dbReference>
<reference evidence="6" key="1">
    <citation type="submission" date="2021-01" db="EMBL/GenBank/DDBJ databases">
        <authorList>
            <person name="Eckstrom K.M.E."/>
        </authorList>
    </citation>
    <scope>NUCLEOTIDE SEQUENCE</scope>
    <source>
        <strain evidence="6">UVCC 0001</strain>
    </source>
</reference>
<feature type="domain" description="DNA mismatch repair proteins mutS family" evidence="5">
    <location>
        <begin position="264"/>
        <end position="280"/>
    </location>
</feature>
<feature type="compositionally biased region" description="Gly residues" evidence="4">
    <location>
        <begin position="139"/>
        <end position="149"/>
    </location>
</feature>
<gene>
    <name evidence="6" type="ORF">QBZ16_005197</name>
</gene>
<sequence length="419" mass="43846">MVQCTVPRDWEPVAGKKGVRRYVTPEARRLVRRREEAHARREAAQAGILTQLLRRFAAHKATWLAAVECASRLDALMSLAIAATAGGAGGPMCRPEILAWDERSAPVFRAKGLRHPVAAVVEAAAGGGAFVPNDIALGGGAGEAGGEPGEAGSDPTSAGDNPESAGDNPESPAPVPAHKSPSPLFQVLTGPNMGGKSTLMRQVCLAAVLAQVGAWVPAERLALTPADAVYVRMGARDRILLGQSTFFVEMAETSAALAAATRASLVVLDELGRGTATADGAAIAGAVLEHLATRVRCRGVFATHYRSVAEHAERAIPEAGVCHMACRLRDDGRGREEVVFLYKLADGICPSSYGVNVARLAGLPEAVVARASHLAKALEEGRHLEDEDSSRRRLAEALRHAERGVAGAREAASKMLVAA</sequence>
<dbReference type="GO" id="GO:0005634">
    <property type="term" value="C:nucleus"/>
    <property type="evidence" value="ECO:0007669"/>
    <property type="project" value="TreeGrafter"/>
</dbReference>
<dbReference type="PANTHER" id="PTHR11361">
    <property type="entry name" value="DNA MISMATCH REPAIR PROTEIN MUTS FAMILY MEMBER"/>
    <property type="match status" value="1"/>
</dbReference>
<dbReference type="InterPro" id="IPR000432">
    <property type="entry name" value="DNA_mismatch_repair_MutS_C"/>
</dbReference>
<dbReference type="GO" id="GO:0030983">
    <property type="term" value="F:mismatched DNA binding"/>
    <property type="evidence" value="ECO:0007669"/>
    <property type="project" value="InterPro"/>
</dbReference>
<evidence type="ECO:0000313" key="7">
    <source>
        <dbReference type="Proteomes" id="UP001255856"/>
    </source>
</evidence>
<accession>A0AAD9IEQ3</accession>